<gene>
    <name evidence="1" type="ORF">HanXRQr2_Chr15g0720671</name>
</gene>
<evidence type="ECO:0000313" key="2">
    <source>
        <dbReference type="Proteomes" id="UP000215914"/>
    </source>
</evidence>
<name>A0A9K3E674_HELAN</name>
<comment type="caution">
    <text evidence="1">The sequence shown here is derived from an EMBL/GenBank/DDBJ whole genome shotgun (WGS) entry which is preliminary data.</text>
</comment>
<dbReference type="Proteomes" id="UP000215914">
    <property type="component" value="Unassembled WGS sequence"/>
</dbReference>
<protein>
    <submittedName>
        <fullName evidence="1">Uncharacterized protein</fullName>
    </submittedName>
</protein>
<dbReference type="Gramene" id="mRNA:HanXRQr2_Chr15g0720671">
    <property type="protein sequence ID" value="CDS:HanXRQr2_Chr15g0720671.1"/>
    <property type="gene ID" value="HanXRQr2_Chr15g0720671"/>
</dbReference>
<evidence type="ECO:0000313" key="1">
    <source>
        <dbReference type="EMBL" id="KAF5766883.1"/>
    </source>
</evidence>
<dbReference type="AlphaFoldDB" id="A0A9K3E674"/>
<proteinExistence type="predicted"/>
<keyword evidence="2" id="KW-1185">Reference proteome</keyword>
<organism evidence="1 2">
    <name type="scientific">Helianthus annuus</name>
    <name type="common">Common sunflower</name>
    <dbReference type="NCBI Taxonomy" id="4232"/>
    <lineage>
        <taxon>Eukaryota</taxon>
        <taxon>Viridiplantae</taxon>
        <taxon>Streptophyta</taxon>
        <taxon>Embryophyta</taxon>
        <taxon>Tracheophyta</taxon>
        <taxon>Spermatophyta</taxon>
        <taxon>Magnoliopsida</taxon>
        <taxon>eudicotyledons</taxon>
        <taxon>Gunneridae</taxon>
        <taxon>Pentapetalae</taxon>
        <taxon>asterids</taxon>
        <taxon>campanulids</taxon>
        <taxon>Asterales</taxon>
        <taxon>Asteraceae</taxon>
        <taxon>Asteroideae</taxon>
        <taxon>Heliantheae alliance</taxon>
        <taxon>Heliantheae</taxon>
        <taxon>Helianthus</taxon>
    </lineage>
</organism>
<dbReference type="EMBL" id="MNCJ02000330">
    <property type="protein sequence ID" value="KAF5766883.1"/>
    <property type="molecule type" value="Genomic_DNA"/>
</dbReference>
<accession>A0A9K3E674</accession>
<sequence length="195" mass="21973">MPSTSITASDHIREWCTSTGVFFLYCLLYRRSCALAHGLAQYFASAHQRQERRFLYDDAYVTVIACSLGLVTEDPQLLPPIAPTRMGFQTLWGMHLIKRFDVLGERFKTRRGLLWQPRDLPEQFDLVYPPPDPSAAVVQDPLMDLDGPAMPQPPPPPGAPQFPRHVIPGHFPAAAADLQVRAELDRLKDLIGWLV</sequence>
<reference evidence="1" key="2">
    <citation type="submission" date="2020-06" db="EMBL/GenBank/DDBJ databases">
        <title>Helianthus annuus Genome sequencing and assembly Release 2.</title>
        <authorList>
            <person name="Gouzy J."/>
            <person name="Langlade N."/>
            <person name="Munos S."/>
        </authorList>
    </citation>
    <scope>NUCLEOTIDE SEQUENCE</scope>
    <source>
        <tissue evidence="1">Leaves</tissue>
    </source>
</reference>
<reference evidence="1" key="1">
    <citation type="journal article" date="2017" name="Nature">
        <title>The sunflower genome provides insights into oil metabolism, flowering and Asterid evolution.</title>
        <authorList>
            <person name="Badouin H."/>
            <person name="Gouzy J."/>
            <person name="Grassa C.J."/>
            <person name="Murat F."/>
            <person name="Staton S.E."/>
            <person name="Cottret L."/>
            <person name="Lelandais-Briere C."/>
            <person name="Owens G.L."/>
            <person name="Carrere S."/>
            <person name="Mayjonade B."/>
            <person name="Legrand L."/>
            <person name="Gill N."/>
            <person name="Kane N.C."/>
            <person name="Bowers J.E."/>
            <person name="Hubner S."/>
            <person name="Bellec A."/>
            <person name="Berard A."/>
            <person name="Berges H."/>
            <person name="Blanchet N."/>
            <person name="Boniface M.C."/>
            <person name="Brunel D."/>
            <person name="Catrice O."/>
            <person name="Chaidir N."/>
            <person name="Claudel C."/>
            <person name="Donnadieu C."/>
            <person name="Faraut T."/>
            <person name="Fievet G."/>
            <person name="Helmstetter N."/>
            <person name="King M."/>
            <person name="Knapp S.J."/>
            <person name="Lai Z."/>
            <person name="Le Paslier M.C."/>
            <person name="Lippi Y."/>
            <person name="Lorenzon L."/>
            <person name="Mandel J.R."/>
            <person name="Marage G."/>
            <person name="Marchand G."/>
            <person name="Marquand E."/>
            <person name="Bret-Mestries E."/>
            <person name="Morien E."/>
            <person name="Nambeesan S."/>
            <person name="Nguyen T."/>
            <person name="Pegot-Espagnet P."/>
            <person name="Pouilly N."/>
            <person name="Raftis F."/>
            <person name="Sallet E."/>
            <person name="Schiex T."/>
            <person name="Thomas J."/>
            <person name="Vandecasteele C."/>
            <person name="Vares D."/>
            <person name="Vear F."/>
            <person name="Vautrin S."/>
            <person name="Crespi M."/>
            <person name="Mangin B."/>
            <person name="Burke J.M."/>
            <person name="Salse J."/>
            <person name="Munos S."/>
            <person name="Vincourt P."/>
            <person name="Rieseberg L.H."/>
            <person name="Langlade N.B."/>
        </authorList>
    </citation>
    <scope>NUCLEOTIDE SEQUENCE</scope>
    <source>
        <tissue evidence="1">Leaves</tissue>
    </source>
</reference>